<evidence type="ECO:0000259" key="3">
    <source>
        <dbReference type="Pfam" id="PF02016"/>
    </source>
</evidence>
<keyword evidence="2" id="KW-0378">Hydrolase</keyword>
<dbReference type="InterPro" id="IPR027478">
    <property type="entry name" value="LdcA_N"/>
</dbReference>
<dbReference type="Pfam" id="PF17676">
    <property type="entry name" value="Peptidase_S66C"/>
    <property type="match status" value="1"/>
</dbReference>
<evidence type="ECO:0000256" key="1">
    <source>
        <dbReference type="ARBA" id="ARBA00010233"/>
    </source>
</evidence>
<dbReference type="InterPro" id="IPR040921">
    <property type="entry name" value="Peptidase_S66C"/>
</dbReference>
<protein>
    <submittedName>
        <fullName evidence="5">Peptidase</fullName>
    </submittedName>
</protein>
<feature type="domain" description="LD-carboxypeptidase C-terminal" evidence="4">
    <location>
        <begin position="205"/>
        <end position="336"/>
    </location>
</feature>
<dbReference type="HOGENOM" id="CLU_034346_1_0_11"/>
<feature type="domain" description="LD-carboxypeptidase N-terminal" evidence="3">
    <location>
        <begin position="16"/>
        <end position="131"/>
    </location>
</feature>
<gene>
    <name evidence="5" type="ORF">TU94_08370</name>
</gene>
<dbReference type="PANTHER" id="PTHR30237">
    <property type="entry name" value="MURAMOYLTETRAPEPTIDE CARBOXYPEPTIDASE"/>
    <property type="match status" value="1"/>
</dbReference>
<dbReference type="AlphaFoldDB" id="A0A0C5GBH9"/>
<evidence type="ECO:0000313" key="6">
    <source>
        <dbReference type="Proteomes" id="UP000032234"/>
    </source>
</evidence>
<accession>A0A0C5GBH9</accession>
<evidence type="ECO:0000259" key="4">
    <source>
        <dbReference type="Pfam" id="PF17676"/>
    </source>
</evidence>
<dbReference type="SUPFAM" id="SSF52317">
    <property type="entry name" value="Class I glutamine amidotransferase-like"/>
    <property type="match status" value="1"/>
</dbReference>
<evidence type="ECO:0000256" key="2">
    <source>
        <dbReference type="ARBA" id="ARBA00022801"/>
    </source>
</evidence>
<evidence type="ECO:0000313" key="5">
    <source>
        <dbReference type="EMBL" id="AJP01506.1"/>
    </source>
</evidence>
<dbReference type="OrthoDB" id="9807329at2"/>
<dbReference type="InterPro" id="IPR040449">
    <property type="entry name" value="Peptidase_S66_N"/>
</dbReference>
<organism evidence="5 6">
    <name type="scientific">Streptomyces cyaneogriseus subsp. noncyanogenus</name>
    <dbReference type="NCBI Taxonomy" id="477245"/>
    <lineage>
        <taxon>Bacteria</taxon>
        <taxon>Bacillati</taxon>
        <taxon>Actinomycetota</taxon>
        <taxon>Actinomycetes</taxon>
        <taxon>Kitasatosporales</taxon>
        <taxon>Streptomycetaceae</taxon>
        <taxon>Streptomyces</taxon>
    </lineage>
</organism>
<dbReference type="Gene3D" id="3.50.30.60">
    <property type="entry name" value="LD-carboxypeptidase A C-terminal domain-like"/>
    <property type="match status" value="1"/>
</dbReference>
<proteinExistence type="inferred from homology"/>
<dbReference type="PATRIC" id="fig|477245.3.peg.1802"/>
<dbReference type="EMBL" id="CP010849">
    <property type="protein sequence ID" value="AJP01506.1"/>
    <property type="molecule type" value="Genomic_DNA"/>
</dbReference>
<keyword evidence="6" id="KW-1185">Reference proteome</keyword>
<dbReference type="InterPro" id="IPR003507">
    <property type="entry name" value="S66_fam"/>
</dbReference>
<reference evidence="5 6" key="1">
    <citation type="submission" date="2015-02" db="EMBL/GenBank/DDBJ databases">
        <title>Genome sequence of thermotolerant Streptomyces cyaneogriseus subsp. Noncyanogenus NMWT1, the producer of nematocidal antibiotics nemadectin.</title>
        <authorList>
            <person name="Wang H."/>
            <person name="Li C."/>
            <person name="Xiang W."/>
            <person name="Wang X."/>
        </authorList>
    </citation>
    <scope>NUCLEOTIDE SEQUENCE [LARGE SCALE GENOMIC DNA]</scope>
    <source>
        <strain evidence="5 6">NMWT 1</strain>
    </source>
</reference>
<dbReference type="PANTHER" id="PTHR30237:SF4">
    <property type="entry name" value="LD-CARBOXYPEPTIDASE C-TERMINAL DOMAIN-CONTAINING PROTEIN"/>
    <property type="match status" value="1"/>
</dbReference>
<comment type="similarity">
    <text evidence="1">Belongs to the peptidase S66 family.</text>
</comment>
<dbReference type="STRING" id="477245.TU94_08370"/>
<dbReference type="InterPro" id="IPR029062">
    <property type="entry name" value="Class_I_gatase-like"/>
</dbReference>
<dbReference type="SUPFAM" id="SSF141986">
    <property type="entry name" value="LD-carboxypeptidase A C-terminal domain-like"/>
    <property type="match status" value="1"/>
</dbReference>
<dbReference type="CDD" id="cd07062">
    <property type="entry name" value="Peptidase_S66_mccF_like"/>
    <property type="match status" value="1"/>
</dbReference>
<dbReference type="GO" id="GO:0016787">
    <property type="term" value="F:hydrolase activity"/>
    <property type="evidence" value="ECO:0007669"/>
    <property type="project" value="UniProtKB-KW"/>
</dbReference>
<name>A0A0C5GBH9_9ACTN</name>
<dbReference type="RefSeq" id="WP_044380879.1">
    <property type="nucleotide sequence ID" value="NZ_CP010849.1"/>
</dbReference>
<dbReference type="KEGG" id="scw:TU94_08370"/>
<dbReference type="Gene3D" id="3.40.50.10740">
    <property type="entry name" value="Class I glutamine amidotransferase-like"/>
    <property type="match status" value="1"/>
</dbReference>
<dbReference type="InterPro" id="IPR027461">
    <property type="entry name" value="Carboxypeptidase_A_C_sf"/>
</dbReference>
<sequence>MTTPSYPPKPSPGDRVAVVSPSAGLPGLFPLPYELGLERLRDVFGLEPVEYPATRKIGSTPRERAEDLHAAFADPDIKAVIASIGGDDQITVLPLLDRALIRANPKPFFGWSDNTNLLAFLHRTGIVAYHGGSVMCELGRPGAMHPQTEESLRAALFTSGPYELRPAARWRDVDLDWADPATFGAEPATRPGTGWTWVGADRVVEGRGWGGCLEILGWLLMADREIPRDPAEFDGGVLFLETSEEMPSATEVFRTLRNMGERGLLRRFAALLMARPKTWSFERPHTPEESARHAAEQREAVLAAMRAYAPGTTIVFDVDFGHTDPQVVLPYGGFIRVDGPARRITVTY</sequence>
<dbReference type="Proteomes" id="UP000032234">
    <property type="component" value="Chromosome"/>
</dbReference>
<dbReference type="Pfam" id="PF02016">
    <property type="entry name" value="Peptidase_S66"/>
    <property type="match status" value="1"/>
</dbReference>